<dbReference type="InterPro" id="IPR011009">
    <property type="entry name" value="Kinase-like_dom_sf"/>
</dbReference>
<organism evidence="17 18">
    <name type="scientific">Oldenlandia corymbosa var. corymbosa</name>
    <dbReference type="NCBI Taxonomy" id="529605"/>
    <lineage>
        <taxon>Eukaryota</taxon>
        <taxon>Viridiplantae</taxon>
        <taxon>Streptophyta</taxon>
        <taxon>Embryophyta</taxon>
        <taxon>Tracheophyta</taxon>
        <taxon>Spermatophyta</taxon>
        <taxon>Magnoliopsida</taxon>
        <taxon>eudicotyledons</taxon>
        <taxon>Gunneridae</taxon>
        <taxon>Pentapetalae</taxon>
        <taxon>asterids</taxon>
        <taxon>lamiids</taxon>
        <taxon>Gentianales</taxon>
        <taxon>Rubiaceae</taxon>
        <taxon>Rubioideae</taxon>
        <taxon>Spermacoceae</taxon>
        <taxon>Hedyotis-Oldenlandia complex</taxon>
        <taxon>Oldenlandia</taxon>
    </lineage>
</organism>
<evidence type="ECO:0000313" key="18">
    <source>
        <dbReference type="Proteomes" id="UP001161247"/>
    </source>
</evidence>
<dbReference type="PROSITE" id="PS00108">
    <property type="entry name" value="PROTEIN_KINASE_ST"/>
    <property type="match status" value="1"/>
</dbReference>
<evidence type="ECO:0000259" key="16">
    <source>
        <dbReference type="PROSITE" id="PS50011"/>
    </source>
</evidence>
<dbReference type="EMBL" id="OX459118">
    <property type="protein sequence ID" value="CAI9089610.1"/>
    <property type="molecule type" value="Genomic_DNA"/>
</dbReference>
<dbReference type="FunFam" id="2.60.120.430:FF:000003">
    <property type="entry name" value="FERONIA receptor-like kinase"/>
    <property type="match status" value="1"/>
</dbReference>
<dbReference type="FunFam" id="1.10.510.10:FF:000058">
    <property type="entry name" value="Receptor-like protein kinase FERONIA"/>
    <property type="match status" value="1"/>
</dbReference>
<keyword evidence="3" id="KW-0808">Transferase</keyword>
<keyword evidence="7" id="KW-0418">Kinase</keyword>
<keyword evidence="6 12" id="KW-0547">Nucleotide-binding</keyword>
<keyword evidence="5 15" id="KW-0732">Signal</keyword>
<keyword evidence="4 14" id="KW-0812">Transmembrane</keyword>
<evidence type="ECO:0000256" key="4">
    <source>
        <dbReference type="ARBA" id="ARBA00022692"/>
    </source>
</evidence>
<protein>
    <submittedName>
        <fullName evidence="17">OLC1v1024212C1</fullName>
    </submittedName>
</protein>
<evidence type="ECO:0000256" key="11">
    <source>
        <dbReference type="ARBA" id="ARBA00023180"/>
    </source>
</evidence>
<comment type="subcellular location">
    <subcellularLocation>
        <location evidence="1">Membrane</location>
        <topology evidence="1">Single-pass membrane protein</topology>
    </subcellularLocation>
</comment>
<feature type="transmembrane region" description="Helical" evidence="14">
    <location>
        <begin position="428"/>
        <end position="453"/>
    </location>
</feature>
<sequence length="846" mass="94036">MKVQGMGMLGLFVVVIFILVRAGNAQLNAFLVNCGSNSSVIVNGRKWIGDSSPGNNITLSSHGIEASSATFNGDPVYAPLYKNARLFIDRLNYTFQVPQGRYFLRLHFYPLVFEHYDANVSYFSVSANGLKLISEFNIPGEIIQKNEFLLGGNSSFSSLVKEYIFNVDTNVLVVDFIPSKGTFGLVNAIEVIPVADNLFAESVKKVGGNGANASLDFGKRGLQTVYRLNVGGGRIRPDQDKEFWRLWEVDSGYMINPDAGSEISNQSAIVYASPNDTSVAPLLVYESARTMSNSQVTEKRFNMSWKMEVDPGFDYLVRLHFCELQFNVSSQRNFRIYINNRTAADNVDLFMRAGGKNRAYHEDYFDVTSPATNNLWIQLGPDSSASAAGTDALLSGLEVFKLSRDGNLAYVQRYGNLELKKSSQTLKLWVAIGAGIASIAIAAAIVALMFWLFRKPRAKDAEGKKTSPGWRPLFLHESTANAKGSLRYQNPSALGTSITGRHFTFAEIKAATNNFDESLVIGVGGFGKVYKGELEDSTLAAIKRANPQSQQGLKEFETEIELLSKLRHRHLVAMIGFCDEANEMILVYEFMANGTLRSHLFGSDLPSLTWKQRLEVSIGAARGLHYLHTGSERGIIHRDVKTTNILLDENFVAKMADFGLSKTGPSLEHTHVSTAVKGSFGYLDPEYFRRQQLTEKSDVYSFGVVLFEVLCARAVINPTLPKDQINLAEWAMKNQRQKSLETIIDPRLRGKYSPESIKRYAEIAEKCLADEGKSRPTMGEILWHLEYVLQLQEAWLRENAEEVTITDSHPLTPLNDDESGAQVPTNLETQGDLDAQDKEGESEHVI</sequence>
<evidence type="ECO:0000256" key="6">
    <source>
        <dbReference type="ARBA" id="ARBA00022741"/>
    </source>
</evidence>
<feature type="domain" description="Protein kinase" evidence="16">
    <location>
        <begin position="515"/>
        <end position="787"/>
    </location>
</feature>
<dbReference type="Gene3D" id="1.10.510.10">
    <property type="entry name" value="Transferase(Phosphotransferase) domain 1"/>
    <property type="match status" value="1"/>
</dbReference>
<keyword evidence="2" id="KW-0723">Serine/threonine-protein kinase</keyword>
<dbReference type="PROSITE" id="PS00107">
    <property type="entry name" value="PROTEIN_KINASE_ATP"/>
    <property type="match status" value="1"/>
</dbReference>
<feature type="binding site" evidence="12">
    <location>
        <position position="543"/>
    </location>
    <ligand>
        <name>ATP</name>
        <dbReference type="ChEBI" id="CHEBI:30616"/>
    </ligand>
</feature>
<evidence type="ECO:0000313" key="17">
    <source>
        <dbReference type="EMBL" id="CAI9089610.1"/>
    </source>
</evidence>
<dbReference type="FunFam" id="3.30.200.20:FF:000039">
    <property type="entry name" value="receptor-like protein kinase FERONIA"/>
    <property type="match status" value="1"/>
</dbReference>
<dbReference type="AlphaFoldDB" id="A0AAV1C440"/>
<reference evidence="17" key="1">
    <citation type="submission" date="2023-03" db="EMBL/GenBank/DDBJ databases">
        <authorList>
            <person name="Julca I."/>
        </authorList>
    </citation>
    <scope>NUCLEOTIDE SEQUENCE</scope>
</reference>
<dbReference type="InterPro" id="IPR024788">
    <property type="entry name" value="Malectin-like_Carb-bd_dom"/>
</dbReference>
<evidence type="ECO:0000256" key="7">
    <source>
        <dbReference type="ARBA" id="ARBA00022777"/>
    </source>
</evidence>
<dbReference type="InterPro" id="IPR001245">
    <property type="entry name" value="Ser-Thr/Tyr_kinase_cat_dom"/>
</dbReference>
<feature type="signal peptide" evidence="15">
    <location>
        <begin position="1"/>
        <end position="25"/>
    </location>
</feature>
<dbReference type="PROSITE" id="PS50011">
    <property type="entry name" value="PROTEIN_KINASE_DOM"/>
    <property type="match status" value="1"/>
</dbReference>
<dbReference type="GO" id="GO:0004674">
    <property type="term" value="F:protein serine/threonine kinase activity"/>
    <property type="evidence" value="ECO:0007669"/>
    <property type="project" value="UniProtKB-KW"/>
</dbReference>
<evidence type="ECO:0000256" key="2">
    <source>
        <dbReference type="ARBA" id="ARBA00022527"/>
    </source>
</evidence>
<evidence type="ECO:0000256" key="15">
    <source>
        <dbReference type="SAM" id="SignalP"/>
    </source>
</evidence>
<keyword evidence="18" id="KW-1185">Reference proteome</keyword>
<dbReference type="GO" id="GO:0016020">
    <property type="term" value="C:membrane"/>
    <property type="evidence" value="ECO:0007669"/>
    <property type="project" value="UniProtKB-SubCell"/>
</dbReference>
<dbReference type="Gene3D" id="2.60.120.430">
    <property type="entry name" value="Galactose-binding lectin"/>
    <property type="match status" value="2"/>
</dbReference>
<accession>A0AAV1C440</accession>
<dbReference type="PANTHER" id="PTHR45631">
    <property type="entry name" value="OS07G0107800 PROTEIN-RELATED"/>
    <property type="match status" value="1"/>
</dbReference>
<proteinExistence type="predicted"/>
<dbReference type="Pfam" id="PF07714">
    <property type="entry name" value="PK_Tyr_Ser-Thr"/>
    <property type="match status" value="1"/>
</dbReference>
<keyword evidence="9 14" id="KW-1133">Transmembrane helix</keyword>
<feature type="compositionally biased region" description="Basic and acidic residues" evidence="13">
    <location>
        <begin position="835"/>
        <end position="846"/>
    </location>
</feature>
<dbReference type="InterPro" id="IPR017441">
    <property type="entry name" value="Protein_kinase_ATP_BS"/>
</dbReference>
<evidence type="ECO:0000256" key="5">
    <source>
        <dbReference type="ARBA" id="ARBA00022729"/>
    </source>
</evidence>
<evidence type="ECO:0000256" key="13">
    <source>
        <dbReference type="SAM" id="MobiDB-lite"/>
    </source>
</evidence>
<keyword evidence="10 14" id="KW-0472">Membrane</keyword>
<keyword evidence="11" id="KW-0325">Glycoprotein</keyword>
<evidence type="ECO:0000256" key="10">
    <source>
        <dbReference type="ARBA" id="ARBA00023136"/>
    </source>
</evidence>
<dbReference type="Pfam" id="PF12819">
    <property type="entry name" value="Malectin_like"/>
    <property type="match status" value="1"/>
</dbReference>
<feature type="chain" id="PRO_5043976307" evidence="15">
    <location>
        <begin position="26"/>
        <end position="846"/>
    </location>
</feature>
<evidence type="ECO:0000256" key="9">
    <source>
        <dbReference type="ARBA" id="ARBA00022989"/>
    </source>
</evidence>
<dbReference type="SUPFAM" id="SSF56112">
    <property type="entry name" value="Protein kinase-like (PK-like)"/>
    <property type="match status" value="1"/>
</dbReference>
<name>A0AAV1C440_OLDCO</name>
<dbReference type="FunFam" id="2.60.120.430:FF:000001">
    <property type="entry name" value="Receptor-like protein kinase FERONIA"/>
    <property type="match status" value="1"/>
</dbReference>
<evidence type="ECO:0000256" key="8">
    <source>
        <dbReference type="ARBA" id="ARBA00022840"/>
    </source>
</evidence>
<feature type="region of interest" description="Disordered" evidence="13">
    <location>
        <begin position="806"/>
        <end position="846"/>
    </location>
</feature>
<dbReference type="CDD" id="cd14066">
    <property type="entry name" value="STKc_IRAK"/>
    <property type="match status" value="1"/>
</dbReference>
<keyword evidence="8 12" id="KW-0067">ATP-binding</keyword>
<evidence type="ECO:0000256" key="14">
    <source>
        <dbReference type="SAM" id="Phobius"/>
    </source>
</evidence>
<dbReference type="InterPro" id="IPR000719">
    <property type="entry name" value="Prot_kinase_dom"/>
</dbReference>
<evidence type="ECO:0000256" key="3">
    <source>
        <dbReference type="ARBA" id="ARBA00022679"/>
    </source>
</evidence>
<gene>
    <name evidence="17" type="ORF">OLC1_LOCUS1931</name>
</gene>
<dbReference type="Proteomes" id="UP001161247">
    <property type="component" value="Chromosome 1"/>
</dbReference>
<dbReference type="InterPro" id="IPR008271">
    <property type="entry name" value="Ser/Thr_kinase_AS"/>
</dbReference>
<dbReference type="Gene3D" id="3.30.200.20">
    <property type="entry name" value="Phosphorylase Kinase, domain 1"/>
    <property type="match status" value="1"/>
</dbReference>
<dbReference type="SMART" id="SM00220">
    <property type="entry name" value="S_TKc"/>
    <property type="match status" value="1"/>
</dbReference>
<evidence type="ECO:0000256" key="12">
    <source>
        <dbReference type="PROSITE-ProRule" id="PRU10141"/>
    </source>
</evidence>
<evidence type="ECO:0000256" key="1">
    <source>
        <dbReference type="ARBA" id="ARBA00004167"/>
    </source>
</evidence>
<dbReference type="GO" id="GO:0005524">
    <property type="term" value="F:ATP binding"/>
    <property type="evidence" value="ECO:0007669"/>
    <property type="project" value="UniProtKB-UniRule"/>
</dbReference>